<name>A0AAV6QZ59_SOLSE</name>
<organism evidence="1 2">
    <name type="scientific">Solea senegalensis</name>
    <name type="common">Senegalese sole</name>
    <dbReference type="NCBI Taxonomy" id="28829"/>
    <lineage>
        <taxon>Eukaryota</taxon>
        <taxon>Metazoa</taxon>
        <taxon>Chordata</taxon>
        <taxon>Craniata</taxon>
        <taxon>Vertebrata</taxon>
        <taxon>Euteleostomi</taxon>
        <taxon>Actinopterygii</taxon>
        <taxon>Neopterygii</taxon>
        <taxon>Teleostei</taxon>
        <taxon>Neoteleostei</taxon>
        <taxon>Acanthomorphata</taxon>
        <taxon>Carangaria</taxon>
        <taxon>Pleuronectiformes</taxon>
        <taxon>Pleuronectoidei</taxon>
        <taxon>Soleidae</taxon>
        <taxon>Solea</taxon>
    </lineage>
</organism>
<evidence type="ECO:0000313" key="2">
    <source>
        <dbReference type="Proteomes" id="UP000693946"/>
    </source>
</evidence>
<gene>
    <name evidence="1" type="ORF">JOB18_038778</name>
</gene>
<sequence>MPPKASNHTIEEYVTMAQVRELLDQQKDFYRTLLEQQEKSFKTCVQIIVDSSNRRTDDLSKQVYDLKVSLEMTQKDFDDFKISCKPWSKNCMETRTDLDTICKSMISISDKTEYLEGQSRRQNVVVNGIKGSGNEKVSESEEKVRKLQLDHLKIELDWAHRTGKPMALSEKPRPIVVRFLRLKDKLAVLDKAKNLKGSGIFINKDFPEAVQQ</sequence>
<evidence type="ECO:0000313" key="1">
    <source>
        <dbReference type="EMBL" id="KAG7497505.1"/>
    </source>
</evidence>
<dbReference type="Proteomes" id="UP000693946">
    <property type="component" value="Linkage Group LG3"/>
</dbReference>
<reference evidence="1 2" key="1">
    <citation type="journal article" date="2021" name="Sci. Rep.">
        <title>Chromosome anchoring in Senegalese sole (Solea senegalensis) reveals sex-associated markers and genome rearrangements in flatfish.</title>
        <authorList>
            <person name="Guerrero-Cozar I."/>
            <person name="Gomez-Garrido J."/>
            <person name="Berbel C."/>
            <person name="Martinez-Blanch J.F."/>
            <person name="Alioto T."/>
            <person name="Claros M.G."/>
            <person name="Gagnaire P.A."/>
            <person name="Manchado M."/>
        </authorList>
    </citation>
    <scope>NUCLEOTIDE SEQUENCE [LARGE SCALE GENOMIC DNA]</scope>
    <source>
        <strain evidence="1">Sse05_10M</strain>
    </source>
</reference>
<proteinExistence type="predicted"/>
<dbReference type="AlphaFoldDB" id="A0AAV6QZ59"/>
<comment type="caution">
    <text evidence="1">The sequence shown here is derived from an EMBL/GenBank/DDBJ whole genome shotgun (WGS) entry which is preliminary data.</text>
</comment>
<protein>
    <submittedName>
        <fullName evidence="1">Uncharacterized protein</fullName>
    </submittedName>
</protein>
<accession>A0AAV6QZ59</accession>
<keyword evidence="2" id="KW-1185">Reference proteome</keyword>
<dbReference type="EMBL" id="JAGKHQ010000015">
    <property type="protein sequence ID" value="KAG7497505.1"/>
    <property type="molecule type" value="Genomic_DNA"/>
</dbReference>